<gene>
    <name evidence="2" type="ORF">PPENT_87.1.T2570001</name>
</gene>
<keyword evidence="1" id="KW-0472">Membrane</keyword>
<dbReference type="Proteomes" id="UP000689195">
    <property type="component" value="Unassembled WGS sequence"/>
</dbReference>
<dbReference type="EMBL" id="CAJJDO010000257">
    <property type="protein sequence ID" value="CAD8214855.1"/>
    <property type="molecule type" value="Genomic_DNA"/>
</dbReference>
<keyword evidence="3" id="KW-1185">Reference proteome</keyword>
<proteinExistence type="predicted"/>
<feature type="transmembrane region" description="Helical" evidence="1">
    <location>
        <begin position="242"/>
        <end position="262"/>
    </location>
</feature>
<feature type="transmembrane region" description="Helical" evidence="1">
    <location>
        <begin position="277"/>
        <end position="296"/>
    </location>
</feature>
<sequence>MLSLSNYLQSLQIEYVLGIITKKEDNQISTTGKFALYDVDCDLILNLIPQMFQLIILLTIIYKSKKIYVMYQNFFSKLFSNYQLQNPKSVNQKMIQFILNVGQQIKKIIKYRHQFSLRLIMPIFSLNAWDILFKLLLQIHFNKRQNSREQFQYICSLSILTFYLTIILQSYSKSIIKNQFTDKNSLQIRYATLDIFRTFLFHIVLVFFQSQSIIQSLLIAINSILHCFFIQKYQQINKLDKFVNIFTEATVALFSLTTYVYYKENLFTYQTILKVGFFHMGILMLSLALVFCKQIFKKISIISSKIIEYQKNKNINRHEKFC</sequence>
<feature type="transmembrane region" description="Helical" evidence="1">
    <location>
        <begin position="151"/>
        <end position="168"/>
    </location>
</feature>
<name>A0A8S1YKJ8_9CILI</name>
<dbReference type="OrthoDB" id="10663593at2759"/>
<keyword evidence="1" id="KW-0812">Transmembrane</keyword>
<keyword evidence="1" id="KW-1133">Transmembrane helix</keyword>
<evidence type="ECO:0000313" key="3">
    <source>
        <dbReference type="Proteomes" id="UP000689195"/>
    </source>
</evidence>
<evidence type="ECO:0000313" key="2">
    <source>
        <dbReference type="EMBL" id="CAD8214855.1"/>
    </source>
</evidence>
<accession>A0A8S1YKJ8</accession>
<organism evidence="2 3">
    <name type="scientific">Paramecium pentaurelia</name>
    <dbReference type="NCBI Taxonomy" id="43138"/>
    <lineage>
        <taxon>Eukaryota</taxon>
        <taxon>Sar</taxon>
        <taxon>Alveolata</taxon>
        <taxon>Ciliophora</taxon>
        <taxon>Intramacronucleata</taxon>
        <taxon>Oligohymenophorea</taxon>
        <taxon>Peniculida</taxon>
        <taxon>Parameciidae</taxon>
        <taxon>Paramecium</taxon>
    </lineage>
</organism>
<dbReference type="AlphaFoldDB" id="A0A8S1YKJ8"/>
<evidence type="ECO:0008006" key="4">
    <source>
        <dbReference type="Google" id="ProtNLM"/>
    </source>
</evidence>
<dbReference type="PANTHER" id="PTHR38934">
    <property type="entry name" value="HYPHALLY REGULATED CELL WALL PROTEIN 1"/>
    <property type="match status" value="1"/>
</dbReference>
<comment type="caution">
    <text evidence="2">The sequence shown here is derived from an EMBL/GenBank/DDBJ whole genome shotgun (WGS) entry which is preliminary data.</text>
</comment>
<evidence type="ECO:0000256" key="1">
    <source>
        <dbReference type="SAM" id="Phobius"/>
    </source>
</evidence>
<reference evidence="2" key="1">
    <citation type="submission" date="2021-01" db="EMBL/GenBank/DDBJ databases">
        <authorList>
            <consortium name="Genoscope - CEA"/>
            <person name="William W."/>
        </authorList>
    </citation>
    <scope>NUCLEOTIDE SEQUENCE</scope>
</reference>
<protein>
    <recommendedName>
        <fullName evidence="4">Transmembrane protein</fullName>
    </recommendedName>
</protein>
<feature type="transmembrane region" description="Helical" evidence="1">
    <location>
        <begin position="43"/>
        <end position="62"/>
    </location>
</feature>
<dbReference type="PANTHER" id="PTHR38934:SF6">
    <property type="entry name" value="CHROMOSOME UNDETERMINED SCAFFOLD_176, WHOLE GENOME SHOTGUN SEQUENCE"/>
    <property type="match status" value="1"/>
</dbReference>